<keyword evidence="3" id="KW-1185">Reference proteome</keyword>
<sequence>MKKFYCKGTGTGTVHPSHAPSSISEQFSLSYLPAAILTIAASLSAEDKEVLAYLLSCSSASATAVDFPDHHDHHHPASSTCYCFTCYTTFWARWDSSPNRHLIHQIIDALEDGFLNRKQGINRRERRKNSKKSKVSELNANDRRIRNNNGSHGSGRVNPELGPLESKEEDDDGQLRNDGEGTWEKQGSVRKISVKNLERFVTSKVETVMSTGHFTIRHCSTVAGVKSEHSQSSGTRAKGGPCVPHDILPAEEREGMHVGTLGHSTLWVFFCHFADQNVTFQLGRDS</sequence>
<dbReference type="Proteomes" id="UP001153076">
    <property type="component" value="Unassembled WGS sequence"/>
</dbReference>
<comment type="caution">
    <text evidence="2">The sequence shown here is derived from an EMBL/GenBank/DDBJ whole genome shotgun (WGS) entry which is preliminary data.</text>
</comment>
<feature type="compositionally biased region" description="Basic residues" evidence="1">
    <location>
        <begin position="121"/>
        <end position="133"/>
    </location>
</feature>
<dbReference type="PANTHER" id="PTHR31903:SF6">
    <property type="entry name" value="F12F1.11-RELATED"/>
    <property type="match status" value="1"/>
</dbReference>
<name>A0A9Q1GYU6_9CARY</name>
<feature type="compositionally biased region" description="Basic and acidic residues" evidence="1">
    <location>
        <begin position="173"/>
        <end position="183"/>
    </location>
</feature>
<evidence type="ECO:0000256" key="1">
    <source>
        <dbReference type="SAM" id="MobiDB-lite"/>
    </source>
</evidence>
<organism evidence="2 3">
    <name type="scientific">Carnegiea gigantea</name>
    <dbReference type="NCBI Taxonomy" id="171969"/>
    <lineage>
        <taxon>Eukaryota</taxon>
        <taxon>Viridiplantae</taxon>
        <taxon>Streptophyta</taxon>
        <taxon>Embryophyta</taxon>
        <taxon>Tracheophyta</taxon>
        <taxon>Spermatophyta</taxon>
        <taxon>Magnoliopsida</taxon>
        <taxon>eudicotyledons</taxon>
        <taxon>Gunneridae</taxon>
        <taxon>Pentapetalae</taxon>
        <taxon>Caryophyllales</taxon>
        <taxon>Cactineae</taxon>
        <taxon>Cactaceae</taxon>
        <taxon>Cactoideae</taxon>
        <taxon>Echinocereeae</taxon>
        <taxon>Carnegiea</taxon>
    </lineage>
</organism>
<dbReference type="AlphaFoldDB" id="A0A9Q1GYU6"/>
<gene>
    <name evidence="2" type="ORF">Cgig2_027630</name>
</gene>
<proteinExistence type="predicted"/>
<dbReference type="EMBL" id="JAKOGI010001062">
    <property type="protein sequence ID" value="KAJ8428024.1"/>
    <property type="molecule type" value="Genomic_DNA"/>
</dbReference>
<evidence type="ECO:0000313" key="3">
    <source>
        <dbReference type="Proteomes" id="UP001153076"/>
    </source>
</evidence>
<accession>A0A9Q1GYU6</accession>
<dbReference type="PANTHER" id="PTHR31903">
    <property type="entry name" value="F12F1.11-RELATED"/>
    <property type="match status" value="1"/>
</dbReference>
<feature type="region of interest" description="Disordered" evidence="1">
    <location>
        <begin position="121"/>
        <end position="187"/>
    </location>
</feature>
<protein>
    <submittedName>
        <fullName evidence="2">Uncharacterized protein</fullName>
    </submittedName>
</protein>
<reference evidence="2" key="1">
    <citation type="submission" date="2022-04" db="EMBL/GenBank/DDBJ databases">
        <title>Carnegiea gigantea Genome sequencing and assembly v2.</title>
        <authorList>
            <person name="Copetti D."/>
            <person name="Sanderson M.J."/>
            <person name="Burquez A."/>
            <person name="Wojciechowski M.F."/>
        </authorList>
    </citation>
    <scope>NUCLEOTIDE SEQUENCE</scope>
    <source>
        <strain evidence="2">SGP5-SGP5p</strain>
        <tissue evidence="2">Aerial part</tissue>
    </source>
</reference>
<evidence type="ECO:0000313" key="2">
    <source>
        <dbReference type="EMBL" id="KAJ8428024.1"/>
    </source>
</evidence>